<dbReference type="PANTHER" id="PTHR43213:SF5">
    <property type="entry name" value="BIFUNCTIONAL DTTP_UTP PYROPHOSPHATASE_METHYLTRANSFERASE PROTEIN-RELATED"/>
    <property type="match status" value="1"/>
</dbReference>
<feature type="site" description="Important for substrate specificity" evidence="6">
    <location>
        <position position="152"/>
    </location>
</feature>
<evidence type="ECO:0000256" key="2">
    <source>
        <dbReference type="ARBA" id="ARBA00004496"/>
    </source>
</evidence>
<comment type="caution">
    <text evidence="7">The sequence shown here is derived from an EMBL/GenBank/DDBJ whole genome shotgun (WGS) entry which is preliminary data.</text>
</comment>
<evidence type="ECO:0000313" key="7">
    <source>
        <dbReference type="EMBL" id="MBB5324569.1"/>
    </source>
</evidence>
<dbReference type="AlphaFoldDB" id="A0A7W8MUT6"/>
<dbReference type="Gene3D" id="3.90.950.10">
    <property type="match status" value="1"/>
</dbReference>
<protein>
    <recommendedName>
        <fullName evidence="6">dTTP/UTP pyrophosphatase</fullName>
        <shortName evidence="6">dTTPase/UTPase</shortName>
        <ecNumber evidence="6">3.6.1.9</ecNumber>
    </recommendedName>
    <alternativeName>
        <fullName evidence="6">Nucleoside triphosphate pyrophosphatase</fullName>
    </alternativeName>
    <alternativeName>
        <fullName evidence="6">Nucleotide pyrophosphatase</fullName>
        <shortName evidence="6">Nucleotide PPase</shortName>
    </alternativeName>
</protein>
<evidence type="ECO:0000256" key="1">
    <source>
        <dbReference type="ARBA" id="ARBA00001968"/>
    </source>
</evidence>
<evidence type="ECO:0000256" key="3">
    <source>
        <dbReference type="ARBA" id="ARBA00022490"/>
    </source>
</evidence>
<dbReference type="InterPro" id="IPR003697">
    <property type="entry name" value="Maf-like"/>
</dbReference>
<comment type="cofactor">
    <cofactor evidence="1 6">
        <name>a divalent metal cation</name>
        <dbReference type="ChEBI" id="CHEBI:60240"/>
    </cofactor>
</comment>
<dbReference type="PANTHER" id="PTHR43213">
    <property type="entry name" value="BIFUNCTIONAL DTTP/UTP PYROPHOSPHATASE/METHYLTRANSFERASE PROTEIN-RELATED"/>
    <property type="match status" value="1"/>
</dbReference>
<dbReference type="RefSeq" id="WP_183253405.1">
    <property type="nucleotide sequence ID" value="NZ_JACHEP010000007.1"/>
</dbReference>
<reference evidence="7 8" key="1">
    <citation type="submission" date="2020-08" db="EMBL/GenBank/DDBJ databases">
        <title>Genomic Encyclopedia of Type Strains, Phase IV (KMG-IV): sequencing the most valuable type-strain genomes for metagenomic binning, comparative biology and taxonomic classification.</title>
        <authorList>
            <person name="Goeker M."/>
        </authorList>
    </citation>
    <scope>NUCLEOTIDE SEQUENCE [LARGE SCALE GENOMIC DNA]</scope>
    <source>
        <strain evidence="7 8">DSM 16325</strain>
    </source>
</reference>
<dbReference type="GO" id="GO:0005737">
    <property type="term" value="C:cytoplasm"/>
    <property type="evidence" value="ECO:0007669"/>
    <property type="project" value="UniProtKB-SubCell"/>
</dbReference>
<dbReference type="Pfam" id="PF02545">
    <property type="entry name" value="Maf"/>
    <property type="match status" value="1"/>
</dbReference>
<keyword evidence="3 6" id="KW-0963">Cytoplasm</keyword>
<comment type="catalytic activity">
    <reaction evidence="6">
        <text>dTTP + H2O = dTMP + diphosphate + H(+)</text>
        <dbReference type="Rhea" id="RHEA:28534"/>
        <dbReference type="ChEBI" id="CHEBI:15377"/>
        <dbReference type="ChEBI" id="CHEBI:15378"/>
        <dbReference type="ChEBI" id="CHEBI:33019"/>
        <dbReference type="ChEBI" id="CHEBI:37568"/>
        <dbReference type="ChEBI" id="CHEBI:63528"/>
        <dbReference type="EC" id="3.6.1.9"/>
    </reaction>
</comment>
<evidence type="ECO:0000313" key="8">
    <source>
        <dbReference type="Proteomes" id="UP000520011"/>
    </source>
</evidence>
<name>A0A7W8MUT6_9BACL</name>
<comment type="similarity">
    <text evidence="6">Belongs to the Maf family. YhdE subfamily.</text>
</comment>
<comment type="catalytic activity">
    <reaction evidence="6">
        <text>UTP + H2O = UMP + diphosphate + H(+)</text>
        <dbReference type="Rhea" id="RHEA:29395"/>
        <dbReference type="ChEBI" id="CHEBI:15377"/>
        <dbReference type="ChEBI" id="CHEBI:15378"/>
        <dbReference type="ChEBI" id="CHEBI:33019"/>
        <dbReference type="ChEBI" id="CHEBI:46398"/>
        <dbReference type="ChEBI" id="CHEBI:57865"/>
        <dbReference type="EC" id="3.6.1.9"/>
    </reaction>
</comment>
<evidence type="ECO:0000256" key="6">
    <source>
        <dbReference type="HAMAP-Rule" id="MF_00528"/>
    </source>
</evidence>
<comment type="subcellular location">
    <subcellularLocation>
        <location evidence="2 6">Cytoplasm</location>
    </subcellularLocation>
</comment>
<dbReference type="NCBIfam" id="TIGR00172">
    <property type="entry name" value="maf"/>
    <property type="match status" value="1"/>
</dbReference>
<feature type="active site" description="Proton acceptor" evidence="6">
    <location>
        <position position="69"/>
    </location>
</feature>
<dbReference type="GO" id="GO:0047429">
    <property type="term" value="F:nucleoside triphosphate diphosphatase activity"/>
    <property type="evidence" value="ECO:0007669"/>
    <property type="project" value="UniProtKB-EC"/>
</dbReference>
<accession>A0A7W8MUT6</accession>
<comment type="caution">
    <text evidence="6">Lacks conserved residue(s) required for the propagation of feature annotation.</text>
</comment>
<dbReference type="Proteomes" id="UP000520011">
    <property type="component" value="Unassembled WGS sequence"/>
</dbReference>
<sequence>MKRLILASSSPRRKQLLEMAGLRFDILVSDIDEQIQRNESPEQIVQSLAYQKAKAVQKTNPGAYVIGADTIVVYNRQVLGKPKTKQEACEMLRLLSGKTHHVFTGVAIIAPEQETVFVERTAVTFWDITDEDIFEYIETGEPMDKAGAYGIQGKGALFVKRIEGDYFSVVGLPLARTVRELKKIGWK</sequence>
<evidence type="ECO:0000256" key="5">
    <source>
        <dbReference type="ARBA" id="ARBA00023080"/>
    </source>
</evidence>
<dbReference type="HAMAP" id="MF_00528">
    <property type="entry name" value="Maf"/>
    <property type="match status" value="1"/>
</dbReference>
<gene>
    <name evidence="7" type="ORF">HNQ34_001666</name>
</gene>
<dbReference type="PIRSF" id="PIRSF006305">
    <property type="entry name" value="Maf"/>
    <property type="match status" value="1"/>
</dbReference>
<evidence type="ECO:0000256" key="4">
    <source>
        <dbReference type="ARBA" id="ARBA00022801"/>
    </source>
</evidence>
<feature type="site" description="Important for substrate specificity" evidence="6">
    <location>
        <position position="70"/>
    </location>
</feature>
<proteinExistence type="inferred from homology"/>
<keyword evidence="8" id="KW-1185">Reference proteome</keyword>
<dbReference type="GO" id="GO:0009117">
    <property type="term" value="P:nucleotide metabolic process"/>
    <property type="evidence" value="ECO:0007669"/>
    <property type="project" value="UniProtKB-KW"/>
</dbReference>
<comment type="function">
    <text evidence="6">Nucleoside triphosphate pyrophosphatase that hydrolyzes dTTP and UTP. May have a dual role in cell division arrest and in preventing the incorporation of modified nucleotides into cellular nucleic acids.</text>
</comment>
<keyword evidence="4 6" id="KW-0378">Hydrolase</keyword>
<dbReference type="EC" id="3.6.1.9" evidence="6"/>
<dbReference type="CDD" id="cd00555">
    <property type="entry name" value="Maf"/>
    <property type="match status" value="1"/>
</dbReference>
<organism evidence="7 8">
    <name type="scientific">Anoxybacteroides tepidamans</name>
    <dbReference type="NCBI Taxonomy" id="265948"/>
    <lineage>
        <taxon>Bacteria</taxon>
        <taxon>Bacillati</taxon>
        <taxon>Bacillota</taxon>
        <taxon>Bacilli</taxon>
        <taxon>Bacillales</taxon>
        <taxon>Anoxybacillaceae</taxon>
        <taxon>Anoxybacteroides</taxon>
    </lineage>
</organism>
<keyword evidence="5 6" id="KW-0546">Nucleotide metabolism</keyword>
<dbReference type="InterPro" id="IPR029001">
    <property type="entry name" value="ITPase-like_fam"/>
</dbReference>
<dbReference type="EMBL" id="JACHEP010000007">
    <property type="protein sequence ID" value="MBB5324569.1"/>
    <property type="molecule type" value="Genomic_DNA"/>
</dbReference>
<dbReference type="FunFam" id="3.90.950.10:FF:000005">
    <property type="entry name" value="7-methyl-GTP pyrophosphatase"/>
    <property type="match status" value="1"/>
</dbReference>
<dbReference type="SUPFAM" id="SSF52972">
    <property type="entry name" value="ITPase-like"/>
    <property type="match status" value="1"/>
</dbReference>
<feature type="site" description="Important for substrate specificity" evidence="6">
    <location>
        <position position="12"/>
    </location>
</feature>